<dbReference type="Gene3D" id="1.20.120.1380">
    <property type="entry name" value="Flagellar FlhF biosynthesis protein, N domain"/>
    <property type="match status" value="1"/>
</dbReference>
<keyword evidence="10" id="KW-0472">Membrane</keyword>
<accession>A0A6L8MME1</accession>
<dbReference type="GO" id="GO:0003924">
    <property type="term" value="F:GTPase activity"/>
    <property type="evidence" value="ECO:0007669"/>
    <property type="project" value="UniProtKB-UniRule"/>
</dbReference>
<keyword evidence="8" id="KW-0653">Protein transport</keyword>
<keyword evidence="7" id="KW-1005">Bacterial flagellum biogenesis</keyword>
<evidence type="ECO:0000256" key="5">
    <source>
        <dbReference type="ARBA" id="ARBA00022475"/>
    </source>
</evidence>
<feature type="domain" description="AAA+ ATPase" evidence="15">
    <location>
        <begin position="251"/>
        <end position="417"/>
    </location>
</feature>
<dbReference type="GO" id="GO:0044781">
    <property type="term" value="P:bacterial-type flagellum organization"/>
    <property type="evidence" value="ECO:0007669"/>
    <property type="project" value="UniProtKB-UniRule"/>
</dbReference>
<reference evidence="17 18" key="1">
    <citation type="submission" date="2019-12" db="EMBL/GenBank/DDBJ databases">
        <title>Novel species isolated from a subtropical stream in China.</title>
        <authorList>
            <person name="Lu H."/>
        </authorList>
    </citation>
    <scope>NUCLEOTIDE SEQUENCE [LARGE SCALE GENOMIC DNA]</scope>
    <source>
        <strain evidence="17 18">FT50W</strain>
    </source>
</reference>
<dbReference type="GO" id="GO:0005886">
    <property type="term" value="C:plasma membrane"/>
    <property type="evidence" value="ECO:0007669"/>
    <property type="project" value="UniProtKB-SubCell"/>
</dbReference>
<dbReference type="NCBIfam" id="TIGR03499">
    <property type="entry name" value="FlhF"/>
    <property type="match status" value="1"/>
</dbReference>
<keyword evidence="9" id="KW-0342">GTP-binding</keyword>
<evidence type="ECO:0000256" key="10">
    <source>
        <dbReference type="ARBA" id="ARBA00023136"/>
    </source>
</evidence>
<dbReference type="SMART" id="SM00962">
    <property type="entry name" value="SRP54"/>
    <property type="match status" value="1"/>
</dbReference>
<comment type="function">
    <text evidence="12">Necessary for flagellar biosynthesis. May be involved in translocation of the flagellum.</text>
</comment>
<feature type="compositionally biased region" description="Low complexity" evidence="14">
    <location>
        <begin position="91"/>
        <end position="128"/>
    </location>
</feature>
<evidence type="ECO:0000256" key="8">
    <source>
        <dbReference type="ARBA" id="ARBA00022927"/>
    </source>
</evidence>
<keyword evidence="4" id="KW-0813">Transport</keyword>
<evidence type="ECO:0000256" key="1">
    <source>
        <dbReference type="ARBA" id="ARBA00004413"/>
    </source>
</evidence>
<dbReference type="PANTHER" id="PTHR43134:SF3">
    <property type="entry name" value="FLAGELLAR BIOSYNTHESIS PROTEIN FLHF"/>
    <property type="match status" value="1"/>
</dbReference>
<dbReference type="Pfam" id="PF00448">
    <property type="entry name" value="SRP54"/>
    <property type="match status" value="1"/>
</dbReference>
<evidence type="ECO:0000256" key="6">
    <source>
        <dbReference type="ARBA" id="ARBA00022741"/>
    </source>
</evidence>
<evidence type="ECO:0000256" key="7">
    <source>
        <dbReference type="ARBA" id="ARBA00022795"/>
    </source>
</evidence>
<evidence type="ECO:0000256" key="2">
    <source>
        <dbReference type="ARBA" id="ARBA00008531"/>
    </source>
</evidence>
<dbReference type="GO" id="GO:0005525">
    <property type="term" value="F:GTP binding"/>
    <property type="evidence" value="ECO:0007669"/>
    <property type="project" value="UniProtKB-UniRule"/>
</dbReference>
<dbReference type="GO" id="GO:0006614">
    <property type="term" value="P:SRP-dependent cotranslational protein targeting to membrane"/>
    <property type="evidence" value="ECO:0007669"/>
    <property type="project" value="UniProtKB-UniRule"/>
</dbReference>
<evidence type="ECO:0000256" key="4">
    <source>
        <dbReference type="ARBA" id="ARBA00022448"/>
    </source>
</evidence>
<dbReference type="FunFam" id="3.40.50.300:FF:000695">
    <property type="entry name" value="Flagellar biosynthesis regulator FlhF"/>
    <property type="match status" value="1"/>
</dbReference>
<comment type="subcellular location">
    <subcellularLocation>
        <location evidence="1">Cell membrane</location>
        <topology evidence="1">Peripheral membrane protein</topology>
        <orientation evidence="1">Cytoplasmic side</orientation>
    </subcellularLocation>
</comment>
<protein>
    <recommendedName>
        <fullName evidence="3 13">Flagellar biosynthesis protein FlhF</fullName>
    </recommendedName>
</protein>
<feature type="region of interest" description="Disordered" evidence="14">
    <location>
        <begin position="85"/>
        <end position="136"/>
    </location>
</feature>
<proteinExistence type="inferred from homology"/>
<evidence type="ECO:0000256" key="3">
    <source>
        <dbReference type="ARBA" id="ARBA00014919"/>
    </source>
</evidence>
<evidence type="ECO:0000256" key="12">
    <source>
        <dbReference type="ARBA" id="ARBA00025337"/>
    </source>
</evidence>
<dbReference type="CDD" id="cd17873">
    <property type="entry name" value="FlhF"/>
    <property type="match status" value="1"/>
</dbReference>
<organism evidence="17 18">
    <name type="scientific">Duganella lactea</name>
    <dbReference type="NCBI Taxonomy" id="2692173"/>
    <lineage>
        <taxon>Bacteria</taxon>
        <taxon>Pseudomonadati</taxon>
        <taxon>Pseudomonadota</taxon>
        <taxon>Betaproteobacteria</taxon>
        <taxon>Burkholderiales</taxon>
        <taxon>Oxalobacteraceae</taxon>
        <taxon>Telluria group</taxon>
        <taxon>Duganella</taxon>
    </lineage>
</organism>
<keyword evidence="11" id="KW-1006">Bacterial flagellum protein export</keyword>
<evidence type="ECO:0000256" key="9">
    <source>
        <dbReference type="ARBA" id="ARBA00023134"/>
    </source>
</evidence>
<keyword evidence="17" id="KW-0969">Cilium</keyword>
<dbReference type="SUPFAM" id="SSF52540">
    <property type="entry name" value="P-loop containing nucleoside triphosphate hydrolases"/>
    <property type="match status" value="1"/>
</dbReference>
<sequence>MNVKKFTAPTSREALRKVRESLGPDAVILSNRQSDGVVEILALANDDAASLAMPAPHSPMAEPAPSLDLSAPAIARRVEPRFEDELPHMSPPVSAAQPASLQPAAPRRVVAATSAPAPSAPRAATSAPAPQPKAPAIDAQQIAAMVSAAVASAKESAAAEMSGMMSEIRAMRGMMETQLAELSWGATQAREPQKTAVLRQMLAAGFSASLARYLIEKLPAGRDAADSLRWIKTVLARNLQTMANEDALIDQGGVFALVGPTGVGKTTSTAKLAARCVMRHGPEKLALITTDAYRIGAHEQLRIYGKILGVMVHSVKDEADLRIALKELKNKHTVLIDTVGVSQRDQMVTEQVSMLQGAGSDVKRLLCLNATATQETLSEVVRAYQGSGLAGCIMTKLDEAAAIGNALDVVIRHKLNLFYVSNGQRVPEDLHLADPVYLIDRAFKLKRDSVNSQYQDAELPLLMGADLGGFAAAREVHLG</sequence>
<dbReference type="PANTHER" id="PTHR43134">
    <property type="entry name" value="SIGNAL RECOGNITION PARTICLE RECEPTOR SUBUNIT ALPHA"/>
    <property type="match status" value="1"/>
</dbReference>
<name>A0A6L8MME1_9BURK</name>
<dbReference type="SMART" id="SM00382">
    <property type="entry name" value="AAA"/>
    <property type="match status" value="1"/>
</dbReference>
<evidence type="ECO:0000259" key="16">
    <source>
        <dbReference type="SMART" id="SM00962"/>
    </source>
</evidence>
<evidence type="ECO:0000256" key="14">
    <source>
        <dbReference type="SAM" id="MobiDB-lite"/>
    </source>
</evidence>
<dbReference type="RefSeq" id="WP_161019876.1">
    <property type="nucleotide sequence ID" value="NZ_WWCP01000015.1"/>
</dbReference>
<evidence type="ECO:0000313" key="18">
    <source>
        <dbReference type="Proteomes" id="UP000474565"/>
    </source>
</evidence>
<dbReference type="InterPro" id="IPR003593">
    <property type="entry name" value="AAA+_ATPase"/>
</dbReference>
<dbReference type="GO" id="GO:0005047">
    <property type="term" value="F:signal recognition particle binding"/>
    <property type="evidence" value="ECO:0007669"/>
    <property type="project" value="TreeGrafter"/>
</dbReference>
<keyword evidence="17" id="KW-0282">Flagellum</keyword>
<dbReference type="EMBL" id="WWCP01000015">
    <property type="protein sequence ID" value="MYM83006.1"/>
    <property type="molecule type" value="Genomic_DNA"/>
</dbReference>
<dbReference type="InterPro" id="IPR027417">
    <property type="entry name" value="P-loop_NTPase"/>
</dbReference>
<dbReference type="InterPro" id="IPR000897">
    <property type="entry name" value="SRP54_GTPase_dom"/>
</dbReference>
<dbReference type="InterPro" id="IPR047040">
    <property type="entry name" value="FlhF__GTPase_dom"/>
</dbReference>
<keyword evidence="5" id="KW-1003">Cell membrane</keyword>
<keyword evidence="17" id="KW-0966">Cell projection</keyword>
<evidence type="ECO:0000313" key="17">
    <source>
        <dbReference type="EMBL" id="MYM83006.1"/>
    </source>
</evidence>
<dbReference type="InterPro" id="IPR020006">
    <property type="entry name" value="FlhF"/>
</dbReference>
<comment type="caution">
    <text evidence="17">The sequence shown here is derived from an EMBL/GenBank/DDBJ whole genome shotgun (WGS) entry which is preliminary data.</text>
</comment>
<dbReference type="Proteomes" id="UP000474565">
    <property type="component" value="Unassembled WGS sequence"/>
</dbReference>
<evidence type="ECO:0000259" key="15">
    <source>
        <dbReference type="SMART" id="SM00382"/>
    </source>
</evidence>
<evidence type="ECO:0000256" key="11">
    <source>
        <dbReference type="ARBA" id="ARBA00023225"/>
    </source>
</evidence>
<gene>
    <name evidence="17" type="primary">flhF</name>
    <name evidence="17" type="ORF">GTP44_13695</name>
</gene>
<feature type="domain" description="SRP54-type proteins GTP-binding" evidence="16">
    <location>
        <begin position="252"/>
        <end position="444"/>
    </location>
</feature>
<dbReference type="Gene3D" id="3.40.50.300">
    <property type="entry name" value="P-loop containing nucleotide triphosphate hydrolases"/>
    <property type="match status" value="1"/>
</dbReference>
<keyword evidence="6" id="KW-0547">Nucleotide-binding</keyword>
<evidence type="ECO:0000256" key="13">
    <source>
        <dbReference type="NCBIfam" id="TIGR03499"/>
    </source>
</evidence>
<dbReference type="GO" id="GO:0015031">
    <property type="term" value="P:protein transport"/>
    <property type="evidence" value="ECO:0007669"/>
    <property type="project" value="UniProtKB-KW"/>
</dbReference>
<dbReference type="AlphaFoldDB" id="A0A6L8MME1"/>
<comment type="similarity">
    <text evidence="2">Belongs to the GTP-binding SRP family.</text>
</comment>